<protein>
    <submittedName>
        <fullName evidence="2">Uncharacterized protein</fullName>
    </submittedName>
</protein>
<dbReference type="Proteomes" id="UP000600918">
    <property type="component" value="Unassembled WGS sequence"/>
</dbReference>
<comment type="caution">
    <text evidence="2">The sequence shown here is derived from an EMBL/GenBank/DDBJ whole genome shotgun (WGS) entry which is preliminary data.</text>
</comment>
<feature type="region of interest" description="Disordered" evidence="1">
    <location>
        <begin position="1"/>
        <end position="101"/>
    </location>
</feature>
<sequence length="101" mass="11018">MSRHDAGGAAGGGSARKGGRRATPRGEARRGLRTKGQSHKRVDGGPGWLHGAGVDDPSRRSFPGRSFLRAYTPQRLTGNPSFNHISHERFEEENTRRTSPQ</sequence>
<feature type="compositionally biased region" description="Polar residues" evidence="1">
    <location>
        <begin position="74"/>
        <end position="84"/>
    </location>
</feature>
<evidence type="ECO:0000313" key="3">
    <source>
        <dbReference type="Proteomes" id="UP000600918"/>
    </source>
</evidence>
<proteinExistence type="predicted"/>
<gene>
    <name evidence="2" type="ORF">H0235_016384</name>
</gene>
<evidence type="ECO:0000256" key="1">
    <source>
        <dbReference type="SAM" id="MobiDB-lite"/>
    </source>
</evidence>
<dbReference type="AlphaFoldDB" id="A0A834JYL7"/>
<organism evidence="2 3">
    <name type="scientific">Vespula pensylvanica</name>
    <name type="common">Western yellow jacket</name>
    <name type="synonym">Wasp</name>
    <dbReference type="NCBI Taxonomy" id="30213"/>
    <lineage>
        <taxon>Eukaryota</taxon>
        <taxon>Metazoa</taxon>
        <taxon>Ecdysozoa</taxon>
        <taxon>Arthropoda</taxon>
        <taxon>Hexapoda</taxon>
        <taxon>Insecta</taxon>
        <taxon>Pterygota</taxon>
        <taxon>Neoptera</taxon>
        <taxon>Endopterygota</taxon>
        <taxon>Hymenoptera</taxon>
        <taxon>Apocrita</taxon>
        <taxon>Aculeata</taxon>
        <taxon>Vespoidea</taxon>
        <taxon>Vespidae</taxon>
        <taxon>Vespinae</taxon>
        <taxon>Vespula</taxon>
    </lineage>
</organism>
<dbReference type="EMBL" id="JACSDY010000020">
    <property type="protein sequence ID" value="KAF7396847.1"/>
    <property type="molecule type" value="Genomic_DNA"/>
</dbReference>
<feature type="compositionally biased region" description="Basic and acidic residues" evidence="1">
    <location>
        <begin position="85"/>
        <end position="101"/>
    </location>
</feature>
<reference evidence="2" key="1">
    <citation type="journal article" date="2020" name="G3 (Bethesda)">
        <title>High-Quality Assemblies for Three Invasive Social Wasps from the &lt;i&gt;Vespula&lt;/i&gt; Genus.</title>
        <authorList>
            <person name="Harrop T.W.R."/>
            <person name="Guhlin J."/>
            <person name="McLaughlin G.M."/>
            <person name="Permina E."/>
            <person name="Stockwell P."/>
            <person name="Gilligan J."/>
            <person name="Le Lec M.F."/>
            <person name="Gruber M.A.M."/>
            <person name="Quinn O."/>
            <person name="Lovegrove M."/>
            <person name="Duncan E.J."/>
            <person name="Remnant E.J."/>
            <person name="Van Eeckhoven J."/>
            <person name="Graham B."/>
            <person name="Knapp R.A."/>
            <person name="Langford K.W."/>
            <person name="Kronenberg Z."/>
            <person name="Press M.O."/>
            <person name="Eacker S.M."/>
            <person name="Wilson-Rankin E.E."/>
            <person name="Purcell J."/>
            <person name="Lester P.J."/>
            <person name="Dearden P.K."/>
        </authorList>
    </citation>
    <scope>NUCLEOTIDE SEQUENCE</scope>
    <source>
        <strain evidence="2">Volc-1</strain>
    </source>
</reference>
<evidence type="ECO:0000313" key="2">
    <source>
        <dbReference type="EMBL" id="KAF7396847.1"/>
    </source>
</evidence>
<accession>A0A834JYL7</accession>
<name>A0A834JYL7_VESPE</name>
<keyword evidence="3" id="KW-1185">Reference proteome</keyword>